<dbReference type="AlphaFoldDB" id="L8WZ51"/>
<protein>
    <recommendedName>
        <fullName evidence="1">Phosphatidate phosphatase APP1 catalytic domain-containing protein</fullName>
    </recommendedName>
</protein>
<proteinExistence type="predicted"/>
<evidence type="ECO:0000313" key="3">
    <source>
        <dbReference type="Proteomes" id="UP000011668"/>
    </source>
</evidence>
<comment type="caution">
    <text evidence="2">The sequence shown here is derived from an EMBL/GenBank/DDBJ whole genome shotgun (WGS) entry which is preliminary data.</text>
</comment>
<dbReference type="PANTHER" id="PTHR28208:SF2">
    <property type="entry name" value="PHOSPHATIDATE PHOSPHATASE APP1 CATALYTIC DOMAIN-CONTAINING PROTEIN"/>
    <property type="match status" value="1"/>
</dbReference>
<dbReference type="Proteomes" id="UP000011668">
    <property type="component" value="Unassembled WGS sequence"/>
</dbReference>
<dbReference type="STRING" id="983506.L8WZ51"/>
<dbReference type="GO" id="GO:0008195">
    <property type="term" value="F:phosphatidate phosphatase activity"/>
    <property type="evidence" value="ECO:0007669"/>
    <property type="project" value="InterPro"/>
</dbReference>
<organism evidence="2 3">
    <name type="scientific">Thanatephorus cucumeris (strain AG1-IA)</name>
    <name type="common">Rice sheath blight fungus</name>
    <name type="synonym">Rhizoctonia solani</name>
    <dbReference type="NCBI Taxonomy" id="983506"/>
    <lineage>
        <taxon>Eukaryota</taxon>
        <taxon>Fungi</taxon>
        <taxon>Dikarya</taxon>
        <taxon>Basidiomycota</taxon>
        <taxon>Agaricomycotina</taxon>
        <taxon>Agaricomycetes</taxon>
        <taxon>Cantharellales</taxon>
        <taxon>Ceratobasidiaceae</taxon>
        <taxon>Rhizoctonia</taxon>
        <taxon>Rhizoctonia solani AG-1</taxon>
    </lineage>
</organism>
<dbReference type="EMBL" id="AFRT01001007">
    <property type="protein sequence ID" value="ELU41644.1"/>
    <property type="molecule type" value="Genomic_DNA"/>
</dbReference>
<evidence type="ECO:0000259" key="1">
    <source>
        <dbReference type="Pfam" id="PF09949"/>
    </source>
</evidence>
<feature type="domain" description="Phosphatidate phosphatase APP1 catalytic" evidence="1">
    <location>
        <begin position="324"/>
        <end position="469"/>
    </location>
</feature>
<dbReference type="OMA" id="FTPWMNM"/>
<dbReference type="OrthoDB" id="414243at2759"/>
<dbReference type="InterPro" id="IPR052935">
    <property type="entry name" value="Mg2+_PAP"/>
</dbReference>
<accession>L8WZ51</accession>
<dbReference type="InterPro" id="IPR019236">
    <property type="entry name" value="APP1_cat"/>
</dbReference>
<dbReference type="GO" id="GO:0030479">
    <property type="term" value="C:actin cortical patch"/>
    <property type="evidence" value="ECO:0007669"/>
    <property type="project" value="TreeGrafter"/>
</dbReference>
<sequence>MMAVMSMSSEANILQRETVPLMASGTACMSATEQCATASVRRTIAKSHDPRVRALGLLHHRSRDAGRHRRIIHNRLELKNPSPTMARSLFVLCVGTALCSRVIAHPPPEPRATPTPTTPVRRDLTDIPASVTSLLGSAIPSDAAGGILPAWLTMPSDDQIKEQLGLNDTSISQLPVEVMNIPGYANWTANGWNNRIHGYVYKNPPATADQLDAAAQVFVPSLDESGFTDANRAMARNVTAALITLPVQNYSLQFNLRYNGQPAANITFPLPTDDRGEYDQFVPFTSPGLVPNGNETNVVQGLELFTPAIQSGNASSYLVPPQGITLVADIDDILRVTRIYQPADGLRNSFALPYVPWMNMPDVLKSWEQRVQGLHFHYLTTTPIKVTQFYESFIYANYPLGSFDIRPLNLTTVDQIFQVRKVNLHRIFETFPQRKFVLLADTSNGDIMKQYPAMVTQFPGQVQCILLRNTSATDSGNHFPYDTSGFKDIDNSTYMFFRTPDDIAGLDFSNGDCRNASVPQNVTFEYQGLPSVLGNAAVFTRPNNLIFAPLLIPFLVALFA</sequence>
<reference evidence="2 3" key="1">
    <citation type="journal article" date="2013" name="Nat. Commun.">
        <title>The evolution and pathogenic mechanisms of the rice sheath blight pathogen.</title>
        <authorList>
            <person name="Zheng A."/>
            <person name="Lin R."/>
            <person name="Xu L."/>
            <person name="Qin P."/>
            <person name="Tang C."/>
            <person name="Ai P."/>
            <person name="Zhang D."/>
            <person name="Liu Y."/>
            <person name="Sun Z."/>
            <person name="Feng H."/>
            <person name="Wang Y."/>
            <person name="Chen Y."/>
            <person name="Liang X."/>
            <person name="Fu R."/>
            <person name="Li Q."/>
            <person name="Zhang J."/>
            <person name="Yu X."/>
            <person name="Xie Z."/>
            <person name="Ding L."/>
            <person name="Guan P."/>
            <person name="Tang J."/>
            <person name="Liang Y."/>
            <person name="Wang S."/>
            <person name="Deng Q."/>
            <person name="Li S."/>
            <person name="Zhu J."/>
            <person name="Wang L."/>
            <person name="Liu H."/>
            <person name="Li P."/>
        </authorList>
    </citation>
    <scope>NUCLEOTIDE SEQUENCE [LARGE SCALE GENOMIC DNA]</scope>
    <source>
        <strain evidence="3">AG-1 IA</strain>
    </source>
</reference>
<dbReference type="HOGENOM" id="CLU_024935_0_0_1"/>
<dbReference type="Pfam" id="PF09949">
    <property type="entry name" value="APP1_cat"/>
    <property type="match status" value="1"/>
</dbReference>
<gene>
    <name evidence="2" type="ORF">AG1IA_04330</name>
</gene>
<evidence type="ECO:0000313" key="2">
    <source>
        <dbReference type="EMBL" id="ELU41644.1"/>
    </source>
</evidence>
<dbReference type="PANTHER" id="PTHR28208">
    <property type="entry name" value="PHOSPHATIDATE PHOSPHATASE APP1"/>
    <property type="match status" value="1"/>
</dbReference>
<keyword evidence="3" id="KW-1185">Reference proteome</keyword>
<name>L8WZ51_THACA</name>